<keyword evidence="2" id="KW-0812">Transmembrane</keyword>
<feature type="transmembrane region" description="Helical" evidence="2">
    <location>
        <begin position="22"/>
        <end position="40"/>
    </location>
</feature>
<evidence type="ECO:0000313" key="4">
    <source>
        <dbReference type="Proteomes" id="UP000010931"/>
    </source>
</evidence>
<keyword evidence="2" id="KW-0472">Membrane</keyword>
<comment type="caution">
    <text evidence="3">The sequence shown here is derived from an EMBL/GenBank/DDBJ whole genome shotgun (WGS) entry which is preliminary data.</text>
</comment>
<evidence type="ECO:0000256" key="2">
    <source>
        <dbReference type="SAM" id="Phobius"/>
    </source>
</evidence>
<evidence type="ECO:0000256" key="1">
    <source>
        <dbReference type="SAM" id="MobiDB-lite"/>
    </source>
</evidence>
<dbReference type="Proteomes" id="UP000010931">
    <property type="component" value="Unassembled WGS sequence"/>
</dbReference>
<proteinExistence type="predicted"/>
<sequence>MAPETDHAASVRALRQLRRIRLFYAGGAALWAVSAALVGWDDPGSRQMWVSVVLLLVFTGLLSATSVWLWRRQAARADRPVHHAAPRRAPWHGQANA</sequence>
<keyword evidence="4" id="KW-1185">Reference proteome</keyword>
<accession>L7ET50</accession>
<dbReference type="GeneID" id="97403896"/>
<gene>
    <name evidence="3" type="ORF">STRTUCAR8_09947</name>
</gene>
<feature type="transmembrane region" description="Helical" evidence="2">
    <location>
        <begin position="46"/>
        <end position="70"/>
    </location>
</feature>
<dbReference type="PATRIC" id="fig|698760.3.peg.8864"/>
<feature type="region of interest" description="Disordered" evidence="1">
    <location>
        <begin position="78"/>
        <end position="97"/>
    </location>
</feature>
<reference evidence="3 4" key="1">
    <citation type="journal article" date="2011" name="Plasmid">
        <title>Streptomyces turgidiscabies Car8 contains a modular pathogenicity island that shares virulence genes with other actinobacterial plant pathogens.</title>
        <authorList>
            <person name="Huguet-Tapia J.C."/>
            <person name="Badger J.H."/>
            <person name="Loria R."/>
            <person name="Pettis G.S."/>
        </authorList>
    </citation>
    <scope>NUCLEOTIDE SEQUENCE [LARGE SCALE GENOMIC DNA]</scope>
    <source>
        <strain evidence="3 4">Car8</strain>
    </source>
</reference>
<dbReference type="STRING" id="85558.T45_04473"/>
<name>L7ET50_STRT8</name>
<keyword evidence="2" id="KW-1133">Transmembrane helix</keyword>
<organism evidence="3 4">
    <name type="scientific">Streptomyces turgidiscabies (strain Car8)</name>
    <dbReference type="NCBI Taxonomy" id="698760"/>
    <lineage>
        <taxon>Bacteria</taxon>
        <taxon>Bacillati</taxon>
        <taxon>Actinomycetota</taxon>
        <taxon>Actinomycetes</taxon>
        <taxon>Kitasatosporales</taxon>
        <taxon>Streptomycetaceae</taxon>
        <taxon>Streptomyces</taxon>
    </lineage>
</organism>
<protein>
    <submittedName>
        <fullName evidence="3">Uncharacterized protein</fullName>
    </submittedName>
</protein>
<dbReference type="EMBL" id="AEJB01000629">
    <property type="protein sequence ID" value="ELP62187.1"/>
    <property type="molecule type" value="Genomic_DNA"/>
</dbReference>
<evidence type="ECO:0000313" key="3">
    <source>
        <dbReference type="EMBL" id="ELP62187.1"/>
    </source>
</evidence>
<dbReference type="RefSeq" id="WP_006382927.1">
    <property type="nucleotide sequence ID" value="NZ_AEJB01000629.1"/>
</dbReference>
<dbReference type="AlphaFoldDB" id="L7ET50"/>